<evidence type="ECO:0000313" key="2">
    <source>
        <dbReference type="EMBL" id="QSQ08681.1"/>
    </source>
</evidence>
<feature type="transmembrane region" description="Helical" evidence="1">
    <location>
        <begin position="54"/>
        <end position="72"/>
    </location>
</feature>
<evidence type="ECO:0000313" key="3">
    <source>
        <dbReference type="Proteomes" id="UP000662904"/>
    </source>
</evidence>
<feature type="transmembrane region" description="Helical" evidence="1">
    <location>
        <begin position="223"/>
        <end position="241"/>
    </location>
</feature>
<gene>
    <name evidence="2" type="ORF">H0A61_01019</name>
</gene>
<protein>
    <recommendedName>
        <fullName evidence="4">DUF2232 domain-containing protein</fullName>
    </recommendedName>
</protein>
<dbReference type="AlphaFoldDB" id="A0A8A0RJR2"/>
<keyword evidence="1" id="KW-0472">Membrane</keyword>
<feature type="transmembrane region" description="Helical" evidence="1">
    <location>
        <begin position="285"/>
        <end position="310"/>
    </location>
</feature>
<dbReference type="PANTHER" id="PTHR41324:SF1">
    <property type="entry name" value="DUF2232 DOMAIN-CONTAINING PROTEIN"/>
    <property type="match status" value="1"/>
</dbReference>
<keyword evidence="1" id="KW-1133">Transmembrane helix</keyword>
<feature type="transmembrane region" description="Helical" evidence="1">
    <location>
        <begin position="15"/>
        <end position="42"/>
    </location>
</feature>
<keyword evidence="1" id="KW-0812">Transmembrane</keyword>
<evidence type="ECO:0008006" key="4">
    <source>
        <dbReference type="Google" id="ProtNLM"/>
    </source>
</evidence>
<dbReference type="RefSeq" id="WP_206708883.1">
    <property type="nucleotide sequence ID" value="NZ_CP059066.1"/>
</dbReference>
<organism evidence="2 3">
    <name type="scientific">Koleobacter methoxysyntrophicus</name>
    <dbReference type="NCBI Taxonomy" id="2751313"/>
    <lineage>
        <taxon>Bacteria</taxon>
        <taxon>Bacillati</taxon>
        <taxon>Bacillota</taxon>
        <taxon>Clostridia</taxon>
        <taxon>Koleobacterales</taxon>
        <taxon>Koleobacteraceae</taxon>
        <taxon>Koleobacter</taxon>
    </lineage>
</organism>
<feature type="transmembrane region" description="Helical" evidence="1">
    <location>
        <begin position="177"/>
        <end position="202"/>
    </location>
</feature>
<keyword evidence="3" id="KW-1185">Reference proteome</keyword>
<dbReference type="Proteomes" id="UP000662904">
    <property type="component" value="Chromosome"/>
</dbReference>
<dbReference type="KEGG" id="kme:H0A61_01019"/>
<dbReference type="Gene3D" id="1.10.1760.20">
    <property type="match status" value="1"/>
</dbReference>
<dbReference type="PANTHER" id="PTHR41324">
    <property type="entry name" value="MEMBRANE PROTEIN-RELATED"/>
    <property type="match status" value="1"/>
</dbReference>
<accession>A0A8A0RJR2</accession>
<reference evidence="2" key="1">
    <citation type="submission" date="2020-07" db="EMBL/GenBank/DDBJ databases">
        <title>Koleobacter methoxysyntrophicus gen. nov., sp. nov., a novel anaerobic bacterium isolated from deep subsurface oil field and proposal of Koleobacterales ord. nov. in the phylum Firmicutes.</title>
        <authorList>
            <person name="Sakamoto S."/>
            <person name="Tamaki H."/>
        </authorList>
    </citation>
    <scope>NUCLEOTIDE SEQUENCE</scope>
    <source>
        <strain evidence="2">NRmbB1</strain>
    </source>
</reference>
<evidence type="ECO:0000256" key="1">
    <source>
        <dbReference type="SAM" id="Phobius"/>
    </source>
</evidence>
<proteinExistence type="predicted"/>
<name>A0A8A0RJR2_9FIRM</name>
<dbReference type="InterPro" id="IPR018710">
    <property type="entry name" value="DUF2232"/>
</dbReference>
<feature type="transmembrane region" description="Helical" evidence="1">
    <location>
        <begin position="78"/>
        <end position="96"/>
    </location>
</feature>
<feature type="transmembrane region" description="Helical" evidence="1">
    <location>
        <begin position="253"/>
        <end position="273"/>
    </location>
</feature>
<dbReference type="EMBL" id="CP059066">
    <property type="protein sequence ID" value="QSQ08681.1"/>
    <property type="molecule type" value="Genomic_DNA"/>
</dbReference>
<dbReference type="Pfam" id="PF09991">
    <property type="entry name" value="DUF2232"/>
    <property type="match status" value="1"/>
</dbReference>
<sequence length="319" mass="35461">MTQNFTKTRSIVEGALLSAITVLLSIASIYLPVLGILATFIWPVPIILLGIRHGIKTSIMATIVSGLIVAMISEPLQAVTIIIGFGLTGIALGYAIRRDFSPGATMAIGTVASTVSKVIIIGISMIVLNINPIKLQMDVLIEAVDKAAEFYSSIGIDTERIKPIINAFHDMAKVFHLIIPGMLLTASIADTFLNFTVARLVLKKLGHRVRNFPPFIYWQFPPYTVALFLTGIIMAMLYNYYPVEAFKTIGMNFAIFFPYVFILQGLSLLGFYLNKIKVSKILRGLIVFMVIMTPFFTQVLMWAGMLEILFNFRKLKREP</sequence>
<feature type="transmembrane region" description="Helical" evidence="1">
    <location>
        <begin position="108"/>
        <end position="130"/>
    </location>
</feature>